<dbReference type="GO" id="GO:0005856">
    <property type="term" value="C:cytoskeleton"/>
    <property type="evidence" value="ECO:0007669"/>
    <property type="project" value="TreeGrafter"/>
</dbReference>
<dbReference type="SUPFAM" id="SSF47031">
    <property type="entry name" value="Second domain of FERM"/>
    <property type="match status" value="1"/>
</dbReference>
<dbReference type="EMBL" id="SEYY01000314">
    <property type="protein sequence ID" value="KAB7507498.1"/>
    <property type="molecule type" value="Genomic_DNA"/>
</dbReference>
<dbReference type="CDD" id="cd14473">
    <property type="entry name" value="FERM_B-lobe"/>
    <property type="match status" value="1"/>
</dbReference>
<comment type="caution">
    <text evidence="4">The sequence shown here is derived from an EMBL/GenBank/DDBJ whole genome shotgun (WGS) entry which is preliminary data.</text>
</comment>
<dbReference type="Pfam" id="PF00373">
    <property type="entry name" value="FERM_M"/>
    <property type="match status" value="1"/>
</dbReference>
<dbReference type="InterPro" id="IPR014352">
    <property type="entry name" value="FERM/acyl-CoA-bd_prot_sf"/>
</dbReference>
<evidence type="ECO:0000256" key="2">
    <source>
        <dbReference type="SAM" id="Phobius"/>
    </source>
</evidence>
<feature type="transmembrane region" description="Helical" evidence="2">
    <location>
        <begin position="386"/>
        <end position="406"/>
    </location>
</feature>
<dbReference type="InterPro" id="IPR019748">
    <property type="entry name" value="FERM_central"/>
</dbReference>
<dbReference type="Gene3D" id="1.20.80.10">
    <property type="match status" value="1"/>
</dbReference>
<sequence>MELLFFLGDHGEASTTEDQDSSYISDYKILLKQTPKIEEKIAEIHKSLSGLSPAMAELYFLKKASTLDTYGVDPYSVKDHRGLHLYLGLSHAGILTFQGSKRMHHFRWSEVQKLNYEGKMFIIHLIFMEGRCEKEVIEESSSIDRDPPEVKRVPLKNVGRSTSLPTTPADSDNYETVGGAYCPESTLPPLSQLETLAEDNENKFHDSSLSDKYVDGDTNSSLDYFDRTSQTYSPLSTLKGSHTVRESPAQTKRLYRHAAIKDDDFLPSQIYCDCEELRPEYDRDDSSSTDTLGPPTEPLDVPFNQKGVESSFTQSPQQFSSQSKEPQMQPNTLTAANSTNPEKDKFAPESTTSIPSNLITPRKKIIYAKVGSLSSLSSSLFRFSRVFIVTFILVVLTLVIFSVIVFETDVAYLDTIKSSREMVLLRVQYYEPMKKYLFKNILGNNK</sequence>
<dbReference type="InterPro" id="IPR011993">
    <property type="entry name" value="PH-like_dom_sf"/>
</dbReference>
<feature type="region of interest" description="Disordered" evidence="1">
    <location>
        <begin position="280"/>
        <end position="353"/>
    </location>
</feature>
<proteinExistence type="predicted"/>
<dbReference type="Pfam" id="PF09380">
    <property type="entry name" value="FERM_C"/>
    <property type="match status" value="1"/>
</dbReference>
<dbReference type="SMART" id="SM01196">
    <property type="entry name" value="FERM_C"/>
    <property type="match status" value="1"/>
</dbReference>
<evidence type="ECO:0000313" key="5">
    <source>
        <dbReference type="Proteomes" id="UP000326759"/>
    </source>
</evidence>
<dbReference type="SUPFAM" id="SSF50729">
    <property type="entry name" value="PH domain-like"/>
    <property type="match status" value="1"/>
</dbReference>
<dbReference type="Proteomes" id="UP000326759">
    <property type="component" value="Unassembled WGS sequence"/>
</dbReference>
<dbReference type="PANTHER" id="PTHR23280">
    <property type="entry name" value="4.1 G PROTEIN"/>
    <property type="match status" value="1"/>
</dbReference>
<keyword evidence="2" id="KW-1133">Transmembrane helix</keyword>
<gene>
    <name evidence="4" type="primary">Frmd3</name>
    <name evidence="4" type="ORF">Anas_10384</name>
</gene>
<keyword evidence="2" id="KW-0472">Membrane</keyword>
<name>A0A5N5TMV8_9CRUS</name>
<feature type="compositionally biased region" description="Low complexity" evidence="1">
    <location>
        <begin position="309"/>
        <end position="327"/>
    </location>
</feature>
<evidence type="ECO:0000259" key="3">
    <source>
        <dbReference type="PROSITE" id="PS50057"/>
    </source>
</evidence>
<dbReference type="Gene3D" id="2.30.29.30">
    <property type="entry name" value="Pleckstrin-homology domain (PH domain)/Phosphotyrosine-binding domain (PTB)"/>
    <property type="match status" value="1"/>
</dbReference>
<evidence type="ECO:0000313" key="4">
    <source>
        <dbReference type="EMBL" id="KAB7507498.1"/>
    </source>
</evidence>
<dbReference type="GO" id="GO:0031032">
    <property type="term" value="P:actomyosin structure organization"/>
    <property type="evidence" value="ECO:0007669"/>
    <property type="project" value="TreeGrafter"/>
</dbReference>
<feature type="compositionally biased region" description="Polar residues" evidence="1">
    <location>
        <begin position="328"/>
        <end position="340"/>
    </location>
</feature>
<dbReference type="InterPro" id="IPR018980">
    <property type="entry name" value="FERM_PH-like_C"/>
</dbReference>
<dbReference type="PANTHER" id="PTHR23280:SF32">
    <property type="entry name" value="FI22325P1"/>
    <property type="match status" value="1"/>
</dbReference>
<organism evidence="4 5">
    <name type="scientific">Armadillidium nasatum</name>
    <dbReference type="NCBI Taxonomy" id="96803"/>
    <lineage>
        <taxon>Eukaryota</taxon>
        <taxon>Metazoa</taxon>
        <taxon>Ecdysozoa</taxon>
        <taxon>Arthropoda</taxon>
        <taxon>Crustacea</taxon>
        <taxon>Multicrustacea</taxon>
        <taxon>Malacostraca</taxon>
        <taxon>Eumalacostraca</taxon>
        <taxon>Peracarida</taxon>
        <taxon>Isopoda</taxon>
        <taxon>Oniscidea</taxon>
        <taxon>Crinocheta</taxon>
        <taxon>Armadillidiidae</taxon>
        <taxon>Armadillidium</taxon>
    </lineage>
</organism>
<keyword evidence="5" id="KW-1185">Reference proteome</keyword>
<protein>
    <submittedName>
        <fullName evidence="4">FERM domain-containing protein 3</fullName>
    </submittedName>
</protein>
<evidence type="ECO:0000256" key="1">
    <source>
        <dbReference type="SAM" id="MobiDB-lite"/>
    </source>
</evidence>
<reference evidence="4 5" key="1">
    <citation type="journal article" date="2019" name="PLoS Biol.">
        <title>Sex chromosomes control vertical transmission of feminizing Wolbachia symbionts in an isopod.</title>
        <authorList>
            <person name="Becking T."/>
            <person name="Chebbi M.A."/>
            <person name="Giraud I."/>
            <person name="Moumen B."/>
            <person name="Laverre T."/>
            <person name="Caubet Y."/>
            <person name="Peccoud J."/>
            <person name="Gilbert C."/>
            <person name="Cordaux R."/>
        </authorList>
    </citation>
    <scope>NUCLEOTIDE SEQUENCE [LARGE SCALE GENOMIC DNA]</scope>
    <source>
        <strain evidence="4">ANa2</strain>
        <tissue evidence="4">Whole body excluding digestive tract and cuticle</tissue>
    </source>
</reference>
<dbReference type="InterPro" id="IPR035963">
    <property type="entry name" value="FERM_2"/>
</dbReference>
<feature type="domain" description="FERM" evidence="3">
    <location>
        <begin position="1"/>
        <end position="162"/>
    </location>
</feature>
<keyword evidence="2" id="KW-0812">Transmembrane</keyword>
<dbReference type="AlphaFoldDB" id="A0A5N5TMV8"/>
<dbReference type="OrthoDB" id="6266673at2759"/>
<accession>A0A5N5TMV8</accession>
<dbReference type="PROSITE" id="PS50057">
    <property type="entry name" value="FERM_3"/>
    <property type="match status" value="1"/>
</dbReference>
<dbReference type="InterPro" id="IPR000299">
    <property type="entry name" value="FERM_domain"/>
</dbReference>